<dbReference type="EMBL" id="QSUL01000001">
    <property type="protein sequence ID" value="RGN40472.1"/>
    <property type="molecule type" value="Genomic_DNA"/>
</dbReference>
<dbReference type="InterPro" id="IPR025051">
    <property type="entry name" value="DUF3990"/>
</dbReference>
<dbReference type="AlphaFoldDB" id="A0A3E5BS67"/>
<reference evidence="1 2" key="1">
    <citation type="submission" date="2018-08" db="EMBL/GenBank/DDBJ databases">
        <title>A genome reference for cultivated species of the human gut microbiota.</title>
        <authorList>
            <person name="Zou Y."/>
            <person name="Xue W."/>
            <person name="Luo G."/>
        </authorList>
    </citation>
    <scope>NUCLEOTIDE SEQUENCE [LARGE SCALE GENOMIC DNA]</scope>
    <source>
        <strain evidence="1 2">OM05-15BH</strain>
    </source>
</reference>
<organism evidence="1 2">
    <name type="scientific">Bacteroides oleiciplenus</name>
    <dbReference type="NCBI Taxonomy" id="626931"/>
    <lineage>
        <taxon>Bacteria</taxon>
        <taxon>Pseudomonadati</taxon>
        <taxon>Bacteroidota</taxon>
        <taxon>Bacteroidia</taxon>
        <taxon>Bacteroidales</taxon>
        <taxon>Bacteroidaceae</taxon>
        <taxon>Bacteroides</taxon>
    </lineage>
</organism>
<proteinExistence type="predicted"/>
<evidence type="ECO:0000313" key="2">
    <source>
        <dbReference type="Proteomes" id="UP000260983"/>
    </source>
</evidence>
<dbReference type="RefSeq" id="WP_117723173.1">
    <property type="nucleotide sequence ID" value="NZ_QSUL01000001.1"/>
</dbReference>
<comment type="caution">
    <text evidence="1">The sequence shown here is derived from an EMBL/GenBank/DDBJ whole genome shotgun (WGS) entry which is preliminary data.</text>
</comment>
<sequence>MLTVYHGSICPVESPLAGVCRPSLDFGVGFYVTDIYSQAERWALRVAEIRDNADAWLSVYHLDMDAIVEDGGYRYLHFTAYDAAWLDFVTACRSGRTLWQEYDLIEGGIADDRVVRTIDLYLRGDYTREEALARLVHQEPNNQICIINQEIINRHLHFIEKIRLVTGVAETPIPYADPALQAKYLGIVERLVSVLNISQEQALDVFYSSDTYRYLSQRRGGLHLMSAAYLADEIMIELQRKQGG</sequence>
<dbReference type="Pfam" id="PF13151">
    <property type="entry name" value="DUF3990"/>
    <property type="match status" value="1"/>
</dbReference>
<protein>
    <submittedName>
        <fullName evidence="1">DUF3990 domain-containing protein</fullName>
    </submittedName>
</protein>
<dbReference type="Proteomes" id="UP000260983">
    <property type="component" value="Unassembled WGS sequence"/>
</dbReference>
<name>A0A3E5BS67_9BACE</name>
<gene>
    <name evidence="1" type="ORF">DXB65_02280</name>
</gene>
<evidence type="ECO:0000313" key="1">
    <source>
        <dbReference type="EMBL" id="RGN40472.1"/>
    </source>
</evidence>
<accession>A0A3E5BS67</accession>